<keyword evidence="7" id="KW-1185">Reference proteome</keyword>
<keyword evidence="3" id="KW-0342">GTP-binding</keyword>
<keyword evidence="2" id="KW-0547">Nucleotide-binding</keyword>
<dbReference type="Gene3D" id="3.40.50.300">
    <property type="entry name" value="P-loop containing nucleotide triphosphate hydrolases"/>
    <property type="match status" value="1"/>
</dbReference>
<dbReference type="SUPFAM" id="SSF52540">
    <property type="entry name" value="P-loop containing nucleoside triphosphate hydrolases"/>
    <property type="match status" value="1"/>
</dbReference>
<dbReference type="AlphaFoldDB" id="A0A5A9N608"/>
<sequence>MRHIGSTLRARLSSTGAVAHPSISDHRTDGRDLTKTDTMTIVLLGQTGSGKSATGNTILRKTHFESRASSVPVTQMCQMAEATVCGQNIRVIDTPDFFYEGLRDQHKHIRRCLELSQPGPDAYVLVMELGRFTDGEREIVHNIQKVFGEDALREIIILFTGKEKLREKTVSDYITNTNPHLQELARICGSRCLAFNNNDRKDRQFQTLLEMVCQMKRQNGCTDICVPQPRMETMKKDCTIM</sequence>
<dbReference type="FunFam" id="3.40.50.300:FF:000366">
    <property type="entry name" value="GTPase, IMAP family member 2"/>
    <property type="match status" value="1"/>
</dbReference>
<comment type="caution">
    <text evidence="6">The sequence shown here is derived from an EMBL/GenBank/DDBJ whole genome shotgun (WGS) entry which is preliminary data.</text>
</comment>
<organism evidence="6 7">
    <name type="scientific">Triplophysa tibetana</name>
    <dbReference type="NCBI Taxonomy" id="1572043"/>
    <lineage>
        <taxon>Eukaryota</taxon>
        <taxon>Metazoa</taxon>
        <taxon>Chordata</taxon>
        <taxon>Craniata</taxon>
        <taxon>Vertebrata</taxon>
        <taxon>Euteleostomi</taxon>
        <taxon>Actinopterygii</taxon>
        <taxon>Neopterygii</taxon>
        <taxon>Teleostei</taxon>
        <taxon>Ostariophysi</taxon>
        <taxon>Cypriniformes</taxon>
        <taxon>Nemacheilidae</taxon>
        <taxon>Triplophysa</taxon>
    </lineage>
</organism>
<dbReference type="InterPro" id="IPR045058">
    <property type="entry name" value="GIMA/IAN/Toc"/>
</dbReference>
<evidence type="ECO:0000256" key="4">
    <source>
        <dbReference type="SAM" id="MobiDB-lite"/>
    </source>
</evidence>
<dbReference type="PANTHER" id="PTHR10903:SF188">
    <property type="entry name" value="GTPASE IMAP FAMILY MEMBER 2-LIKE-RELATED"/>
    <property type="match status" value="1"/>
</dbReference>
<dbReference type="Pfam" id="PF04548">
    <property type="entry name" value="AIG1"/>
    <property type="match status" value="1"/>
</dbReference>
<dbReference type="PANTHER" id="PTHR10903">
    <property type="entry name" value="GTPASE, IMAP FAMILY MEMBER-RELATED"/>
    <property type="match status" value="1"/>
</dbReference>
<dbReference type="InterPro" id="IPR006703">
    <property type="entry name" value="G_AIG1"/>
</dbReference>
<evidence type="ECO:0000313" key="7">
    <source>
        <dbReference type="Proteomes" id="UP000324632"/>
    </source>
</evidence>
<evidence type="ECO:0000313" key="6">
    <source>
        <dbReference type="EMBL" id="KAA0704376.1"/>
    </source>
</evidence>
<evidence type="ECO:0000256" key="3">
    <source>
        <dbReference type="ARBA" id="ARBA00023134"/>
    </source>
</evidence>
<evidence type="ECO:0000256" key="2">
    <source>
        <dbReference type="ARBA" id="ARBA00022741"/>
    </source>
</evidence>
<accession>A0A5A9N608</accession>
<protein>
    <submittedName>
        <fullName evidence="6">GTPase IMAP family member 5</fullName>
    </submittedName>
</protein>
<dbReference type="EMBL" id="SOYY01000023">
    <property type="protein sequence ID" value="KAA0704376.1"/>
    <property type="molecule type" value="Genomic_DNA"/>
</dbReference>
<gene>
    <name evidence="6" type="ORF">E1301_Tti020166</name>
</gene>
<proteinExistence type="inferred from homology"/>
<feature type="region of interest" description="Disordered" evidence="4">
    <location>
        <begin position="1"/>
        <end position="31"/>
    </location>
</feature>
<dbReference type="GO" id="GO:0005525">
    <property type="term" value="F:GTP binding"/>
    <property type="evidence" value="ECO:0007669"/>
    <property type="project" value="UniProtKB-KW"/>
</dbReference>
<evidence type="ECO:0000259" key="5">
    <source>
        <dbReference type="PROSITE" id="PS51720"/>
    </source>
</evidence>
<comment type="similarity">
    <text evidence="1">Belongs to the TRAFAC class TrmE-Era-EngA-EngB-Septin-like GTPase superfamily. AIG1/Toc34/Toc159-like paraseptin GTPase family. IAN subfamily.</text>
</comment>
<dbReference type="InterPro" id="IPR027417">
    <property type="entry name" value="P-loop_NTPase"/>
</dbReference>
<dbReference type="Proteomes" id="UP000324632">
    <property type="component" value="Chromosome 23"/>
</dbReference>
<dbReference type="PROSITE" id="PS51720">
    <property type="entry name" value="G_AIG1"/>
    <property type="match status" value="1"/>
</dbReference>
<evidence type="ECO:0000256" key="1">
    <source>
        <dbReference type="ARBA" id="ARBA00008535"/>
    </source>
</evidence>
<name>A0A5A9N608_9TELE</name>
<reference evidence="6 7" key="1">
    <citation type="journal article" date="2019" name="Mol. Ecol. Resour.">
        <title>Chromosome-level genome assembly of Triplophysa tibetana, a fish adapted to the harsh high-altitude environment of the Tibetan Plateau.</title>
        <authorList>
            <person name="Yang X."/>
            <person name="Liu H."/>
            <person name="Ma Z."/>
            <person name="Zou Y."/>
            <person name="Zou M."/>
            <person name="Mao Y."/>
            <person name="Li X."/>
            <person name="Wang H."/>
            <person name="Chen T."/>
            <person name="Wang W."/>
            <person name="Yang R."/>
        </authorList>
    </citation>
    <scope>NUCLEOTIDE SEQUENCE [LARGE SCALE GENOMIC DNA]</scope>
    <source>
        <strain evidence="6">TTIB1903HZAU</strain>
        <tissue evidence="6">Muscle</tissue>
    </source>
</reference>
<feature type="domain" description="AIG1-type G" evidence="5">
    <location>
        <begin position="36"/>
        <end position="234"/>
    </location>
</feature>